<dbReference type="PANTHER" id="PTHR45824:SF29">
    <property type="entry name" value="GH16843P"/>
    <property type="match status" value="1"/>
</dbReference>
<dbReference type="AlphaFoldDB" id="A0A5J5F434"/>
<dbReference type="InterPro" id="IPR001251">
    <property type="entry name" value="CRAL-TRIO_dom"/>
</dbReference>
<dbReference type="InterPro" id="IPR036273">
    <property type="entry name" value="CRAL/TRIO_N_dom_sf"/>
</dbReference>
<dbReference type="InterPro" id="IPR036865">
    <property type="entry name" value="CRAL-TRIO_dom_sf"/>
</dbReference>
<feature type="domain" description="CRAL-TRIO" evidence="2">
    <location>
        <begin position="165"/>
        <end position="318"/>
    </location>
</feature>
<dbReference type="InParanoid" id="A0A5J5F434"/>
<keyword evidence="4" id="KW-1185">Reference proteome</keyword>
<dbReference type="GO" id="GO:0008289">
    <property type="term" value="F:lipid binding"/>
    <property type="evidence" value="ECO:0007669"/>
    <property type="project" value="UniProtKB-ARBA"/>
</dbReference>
<protein>
    <submittedName>
        <fullName evidence="3">CRAL/TRIO domain protein</fullName>
    </submittedName>
</protein>
<dbReference type="CDD" id="cd00170">
    <property type="entry name" value="SEC14"/>
    <property type="match status" value="1"/>
</dbReference>
<dbReference type="InterPro" id="IPR011074">
    <property type="entry name" value="CRAL/TRIO_N_dom"/>
</dbReference>
<dbReference type="FunFam" id="3.40.525.10:FF:000013">
    <property type="entry name" value="Phosphatidylinositol transfer protein PDR16"/>
    <property type="match status" value="1"/>
</dbReference>
<dbReference type="InterPro" id="IPR052578">
    <property type="entry name" value="PI_Transfer_CRAL-TRIO"/>
</dbReference>
<dbReference type="FunCoup" id="A0A5J5F434">
    <property type="interactions" value="129"/>
</dbReference>
<feature type="region of interest" description="Disordered" evidence="1">
    <location>
        <begin position="1"/>
        <end position="38"/>
    </location>
</feature>
<dbReference type="SUPFAM" id="SSF46938">
    <property type="entry name" value="CRAL/TRIO N-terminal domain"/>
    <property type="match status" value="1"/>
</dbReference>
<feature type="compositionally biased region" description="Low complexity" evidence="1">
    <location>
        <begin position="8"/>
        <end position="31"/>
    </location>
</feature>
<dbReference type="SUPFAM" id="SSF52087">
    <property type="entry name" value="CRAL/TRIO domain"/>
    <property type="match status" value="1"/>
</dbReference>
<dbReference type="Gene3D" id="3.40.525.10">
    <property type="entry name" value="CRAL-TRIO lipid binding domain"/>
    <property type="match status" value="1"/>
</dbReference>
<evidence type="ECO:0000259" key="2">
    <source>
        <dbReference type="PROSITE" id="PS50191"/>
    </source>
</evidence>
<organism evidence="3 4">
    <name type="scientific">Sphaerosporella brunnea</name>
    <dbReference type="NCBI Taxonomy" id="1250544"/>
    <lineage>
        <taxon>Eukaryota</taxon>
        <taxon>Fungi</taxon>
        <taxon>Dikarya</taxon>
        <taxon>Ascomycota</taxon>
        <taxon>Pezizomycotina</taxon>
        <taxon>Pezizomycetes</taxon>
        <taxon>Pezizales</taxon>
        <taxon>Pyronemataceae</taxon>
        <taxon>Sphaerosporella</taxon>
    </lineage>
</organism>
<dbReference type="PANTHER" id="PTHR45824">
    <property type="entry name" value="GH16843P"/>
    <property type="match status" value="1"/>
</dbReference>
<comment type="caution">
    <text evidence="3">The sequence shown here is derived from an EMBL/GenBank/DDBJ whole genome shotgun (WGS) entry which is preliminary data.</text>
</comment>
<dbReference type="Proteomes" id="UP000326924">
    <property type="component" value="Unassembled WGS sequence"/>
</dbReference>
<dbReference type="OrthoDB" id="75724at2759"/>
<evidence type="ECO:0000313" key="4">
    <source>
        <dbReference type="Proteomes" id="UP000326924"/>
    </source>
</evidence>
<dbReference type="SMART" id="SM00516">
    <property type="entry name" value="SEC14"/>
    <property type="match status" value="1"/>
</dbReference>
<name>A0A5J5F434_9PEZI</name>
<accession>A0A5J5F434</accession>
<sequence>MNEKADPVSESNAAAPAAPEASAEKVPAPAVIEPETKAPATEDTLVKVKTAIREEEAKTGKKLVPFLDPTPSCKPAPAPALTADQESKYEAVLAYCNEIKTLPVSTEKGAESRELDDVERMWLTRECLLRFLRATKWDVEGAKKRLEQTIVWRREYGLRDHSPEYIGPENETGKQVILGYDNECRPCLYLAPSAQNTERSPRQIQHLVFMLERVIDLMPAGQETLALLVNFGASTKSSNPSISQGREVLNILQNHYPERLGRALCINLPWFVWGFFKLINPFIDPLTREKLKFNENLRDHVPPEQLDKRFGGDCEFDYDHSKYWPELCRLTDEKRAQMTARWIAGGSKIGASEFELKGGDSLSAGMQDLEVKN</sequence>
<dbReference type="EMBL" id="VXIS01000045">
    <property type="protein sequence ID" value="KAA8910519.1"/>
    <property type="molecule type" value="Genomic_DNA"/>
</dbReference>
<dbReference type="Pfam" id="PF03765">
    <property type="entry name" value="CRAL_TRIO_N"/>
    <property type="match status" value="1"/>
</dbReference>
<dbReference type="Pfam" id="PF00650">
    <property type="entry name" value="CRAL_TRIO"/>
    <property type="match status" value="1"/>
</dbReference>
<dbReference type="PROSITE" id="PS50191">
    <property type="entry name" value="CRAL_TRIO"/>
    <property type="match status" value="1"/>
</dbReference>
<dbReference type="GO" id="GO:0071944">
    <property type="term" value="C:cell periphery"/>
    <property type="evidence" value="ECO:0007669"/>
    <property type="project" value="UniProtKB-ARBA"/>
</dbReference>
<proteinExistence type="predicted"/>
<dbReference type="SMART" id="SM01100">
    <property type="entry name" value="CRAL_TRIO_N"/>
    <property type="match status" value="1"/>
</dbReference>
<gene>
    <name evidence="3" type="ORF">FN846DRAFT_775119</name>
</gene>
<reference evidence="3 4" key="1">
    <citation type="submission" date="2019-09" db="EMBL/GenBank/DDBJ databases">
        <title>Draft genome of the ectomycorrhizal ascomycete Sphaerosporella brunnea.</title>
        <authorList>
            <consortium name="DOE Joint Genome Institute"/>
            <person name="Benucci G.M."/>
            <person name="Marozzi G."/>
            <person name="Antonielli L."/>
            <person name="Sanchez S."/>
            <person name="Marco P."/>
            <person name="Wang X."/>
            <person name="Falini L.B."/>
            <person name="Barry K."/>
            <person name="Haridas S."/>
            <person name="Lipzen A."/>
            <person name="Labutti K."/>
            <person name="Grigoriev I.V."/>
            <person name="Murat C."/>
            <person name="Martin F."/>
            <person name="Albertini E."/>
            <person name="Donnini D."/>
            <person name="Bonito G."/>
        </authorList>
    </citation>
    <scope>NUCLEOTIDE SEQUENCE [LARGE SCALE GENOMIC DNA]</scope>
    <source>
        <strain evidence="3 4">Sb_GMNB300</strain>
    </source>
</reference>
<dbReference type="GO" id="GO:0008526">
    <property type="term" value="F:phosphatidylinositol transfer activity"/>
    <property type="evidence" value="ECO:0007669"/>
    <property type="project" value="TreeGrafter"/>
</dbReference>
<evidence type="ECO:0000256" key="1">
    <source>
        <dbReference type="SAM" id="MobiDB-lite"/>
    </source>
</evidence>
<evidence type="ECO:0000313" key="3">
    <source>
        <dbReference type="EMBL" id="KAA8910519.1"/>
    </source>
</evidence>